<dbReference type="Proteomes" id="UP000366872">
    <property type="component" value="Unassembled WGS sequence"/>
</dbReference>
<name>A0A6C2UB66_PONDE</name>
<feature type="transmembrane region" description="Helical" evidence="7">
    <location>
        <begin position="60"/>
        <end position="85"/>
    </location>
</feature>
<gene>
    <name evidence="9" type="ORF">PDESU_05984</name>
</gene>
<dbReference type="Pfam" id="PF02683">
    <property type="entry name" value="DsbD_TM"/>
    <property type="match status" value="1"/>
</dbReference>
<dbReference type="RefSeq" id="WP_222847365.1">
    <property type="nucleotide sequence ID" value="NZ_CAAHFG010000004.1"/>
</dbReference>
<evidence type="ECO:0000256" key="6">
    <source>
        <dbReference type="ARBA" id="ARBA00023136"/>
    </source>
</evidence>
<dbReference type="PANTHER" id="PTHR31272:SF6">
    <property type="entry name" value="CYTOCHROME C-TYPE BIOGENESIS CCDA-LIKE CHLOROPLASTIC PROTEIN"/>
    <property type="match status" value="1"/>
</dbReference>
<dbReference type="PANTHER" id="PTHR31272">
    <property type="entry name" value="CYTOCHROME C-TYPE BIOGENESIS PROTEIN HI_1454-RELATED"/>
    <property type="match status" value="1"/>
</dbReference>
<dbReference type="EMBL" id="CAAHFG010000004">
    <property type="protein sequence ID" value="VGO17388.1"/>
    <property type="molecule type" value="Genomic_DNA"/>
</dbReference>
<feature type="transmembrane region" description="Helical" evidence="7">
    <location>
        <begin position="97"/>
        <end position="118"/>
    </location>
</feature>
<evidence type="ECO:0000256" key="7">
    <source>
        <dbReference type="SAM" id="Phobius"/>
    </source>
</evidence>
<reference evidence="9 10" key="1">
    <citation type="submission" date="2019-04" db="EMBL/GenBank/DDBJ databases">
        <authorList>
            <person name="Van Vliet M D."/>
        </authorList>
    </citation>
    <scope>NUCLEOTIDE SEQUENCE [LARGE SCALE GENOMIC DNA]</scope>
    <source>
        <strain evidence="9 10">F1</strain>
    </source>
</reference>
<evidence type="ECO:0000256" key="4">
    <source>
        <dbReference type="ARBA" id="ARBA00022748"/>
    </source>
</evidence>
<evidence type="ECO:0000256" key="5">
    <source>
        <dbReference type="ARBA" id="ARBA00022989"/>
    </source>
</evidence>
<feature type="domain" description="Cytochrome C biogenesis protein transmembrane" evidence="8">
    <location>
        <begin position="19"/>
        <end position="215"/>
    </location>
</feature>
<evidence type="ECO:0000256" key="1">
    <source>
        <dbReference type="ARBA" id="ARBA00004141"/>
    </source>
</evidence>
<keyword evidence="3 7" id="KW-0812">Transmembrane</keyword>
<keyword evidence="6 7" id="KW-0472">Membrane</keyword>
<proteinExistence type="inferred from homology"/>
<feature type="transmembrane region" description="Helical" evidence="7">
    <location>
        <begin position="130"/>
        <end position="154"/>
    </location>
</feature>
<dbReference type="AlphaFoldDB" id="A0A6C2UB66"/>
<comment type="subcellular location">
    <subcellularLocation>
        <location evidence="1">Membrane</location>
        <topology evidence="1">Multi-pass membrane protein</topology>
    </subcellularLocation>
</comment>
<sequence>MEALFSSLTRAVEGTPAIALGTALVWGILSILLSPCHLASIPLIVGFIDDQGKTTTGRALWTSTLFATGILVTIAVIGIATALAGRMLGDLGAYANYFVALIFFYVGLGLLGVVPLSWNKPEHVGEKRKGFFAAFMLGLIFGIALGPCSFAYMAPMLGIAFKLGAEQPIYAGSLLLMYGLGHCGVIAIAGVSAGWVQKYKDWNQESRGAFRLKKICGILVILGGLYLIYTAP</sequence>
<keyword evidence="5 7" id="KW-1133">Transmembrane helix</keyword>
<dbReference type="InterPro" id="IPR051790">
    <property type="entry name" value="Cytochrome_c-biogenesis_DsbD"/>
</dbReference>
<evidence type="ECO:0000259" key="8">
    <source>
        <dbReference type="Pfam" id="PF02683"/>
    </source>
</evidence>
<keyword evidence="10" id="KW-1185">Reference proteome</keyword>
<organism evidence="9 10">
    <name type="scientific">Pontiella desulfatans</name>
    <dbReference type="NCBI Taxonomy" id="2750659"/>
    <lineage>
        <taxon>Bacteria</taxon>
        <taxon>Pseudomonadati</taxon>
        <taxon>Kiritimatiellota</taxon>
        <taxon>Kiritimatiellia</taxon>
        <taxon>Kiritimatiellales</taxon>
        <taxon>Pontiellaceae</taxon>
        <taxon>Pontiella</taxon>
    </lineage>
</organism>
<dbReference type="GO" id="GO:0017004">
    <property type="term" value="P:cytochrome complex assembly"/>
    <property type="evidence" value="ECO:0007669"/>
    <property type="project" value="UniProtKB-KW"/>
</dbReference>
<evidence type="ECO:0000256" key="2">
    <source>
        <dbReference type="ARBA" id="ARBA00006143"/>
    </source>
</evidence>
<keyword evidence="4" id="KW-0201">Cytochrome c-type biogenesis</keyword>
<comment type="similarity">
    <text evidence="2">Belongs to the DsbD family.</text>
</comment>
<protein>
    <recommendedName>
        <fullName evidence="8">Cytochrome C biogenesis protein transmembrane domain-containing protein</fullName>
    </recommendedName>
</protein>
<evidence type="ECO:0000313" key="10">
    <source>
        <dbReference type="Proteomes" id="UP000366872"/>
    </source>
</evidence>
<evidence type="ECO:0000313" key="9">
    <source>
        <dbReference type="EMBL" id="VGO17388.1"/>
    </source>
</evidence>
<dbReference type="GO" id="GO:0016020">
    <property type="term" value="C:membrane"/>
    <property type="evidence" value="ECO:0007669"/>
    <property type="project" value="UniProtKB-SubCell"/>
</dbReference>
<feature type="transmembrane region" description="Helical" evidence="7">
    <location>
        <begin position="174"/>
        <end position="196"/>
    </location>
</feature>
<feature type="transmembrane region" description="Helical" evidence="7">
    <location>
        <begin position="208"/>
        <end position="229"/>
    </location>
</feature>
<evidence type="ECO:0000256" key="3">
    <source>
        <dbReference type="ARBA" id="ARBA00022692"/>
    </source>
</evidence>
<dbReference type="InterPro" id="IPR003834">
    <property type="entry name" value="Cyt_c_assmbl_TM_dom"/>
</dbReference>
<feature type="transmembrane region" description="Helical" evidence="7">
    <location>
        <begin position="23"/>
        <end position="48"/>
    </location>
</feature>
<accession>A0A6C2UB66</accession>